<evidence type="ECO:0000313" key="2">
    <source>
        <dbReference type="EMBL" id="RZB71175.1"/>
    </source>
</evidence>
<keyword evidence="1" id="KW-0472">Membrane</keyword>
<keyword evidence="3" id="KW-1185">Reference proteome</keyword>
<dbReference type="Proteomes" id="UP000289340">
    <property type="component" value="Chromosome 13"/>
</dbReference>
<keyword evidence="1" id="KW-1133">Transmembrane helix</keyword>
<feature type="transmembrane region" description="Helical" evidence="1">
    <location>
        <begin position="120"/>
        <end position="140"/>
    </location>
</feature>
<evidence type="ECO:0000313" key="3">
    <source>
        <dbReference type="Proteomes" id="UP000289340"/>
    </source>
</evidence>
<dbReference type="EMBL" id="QZWG01000013">
    <property type="protein sequence ID" value="RZB71175.1"/>
    <property type="molecule type" value="Genomic_DNA"/>
</dbReference>
<sequence length="175" mass="19885">MTSSSLHLLPLTYSDHAPQKPRSVLPIFGFINMTISSVVTIYRAHNNNDTPTVVFVGFVYFGSFLLDYCFRLYHSLPKSSSSNSHNIKRNVKIIIWVLISTIMLGFACEFSTFMSFLESSFFFGLVISGNIFLFYVYFIWEGDKSATTSACSNNDTCCYNDYDYKPILTEAKVDV</sequence>
<comment type="caution">
    <text evidence="2">The sequence shown here is derived from an EMBL/GenBank/DDBJ whole genome shotgun (WGS) entry which is preliminary data.</text>
</comment>
<proteinExistence type="predicted"/>
<name>A0A445HC10_GLYSO</name>
<dbReference type="PANTHER" id="PTHR46610:SF20">
    <property type="entry name" value="OS05G0181300 PROTEIN"/>
    <property type="match status" value="1"/>
</dbReference>
<gene>
    <name evidence="2" type="ORF">D0Y65_035909</name>
</gene>
<keyword evidence="1" id="KW-0812">Transmembrane</keyword>
<feature type="transmembrane region" description="Helical" evidence="1">
    <location>
        <begin position="54"/>
        <end position="73"/>
    </location>
</feature>
<accession>A0A445HC10</accession>
<feature type="transmembrane region" description="Helical" evidence="1">
    <location>
        <begin position="93"/>
        <end position="114"/>
    </location>
</feature>
<organism evidence="2 3">
    <name type="scientific">Glycine soja</name>
    <name type="common">Wild soybean</name>
    <dbReference type="NCBI Taxonomy" id="3848"/>
    <lineage>
        <taxon>Eukaryota</taxon>
        <taxon>Viridiplantae</taxon>
        <taxon>Streptophyta</taxon>
        <taxon>Embryophyta</taxon>
        <taxon>Tracheophyta</taxon>
        <taxon>Spermatophyta</taxon>
        <taxon>Magnoliopsida</taxon>
        <taxon>eudicotyledons</taxon>
        <taxon>Gunneridae</taxon>
        <taxon>Pentapetalae</taxon>
        <taxon>rosids</taxon>
        <taxon>fabids</taxon>
        <taxon>Fabales</taxon>
        <taxon>Fabaceae</taxon>
        <taxon>Papilionoideae</taxon>
        <taxon>50 kb inversion clade</taxon>
        <taxon>NPAAA clade</taxon>
        <taxon>indigoferoid/millettioid clade</taxon>
        <taxon>Phaseoleae</taxon>
        <taxon>Glycine</taxon>
        <taxon>Glycine subgen. Soja</taxon>
    </lineage>
</organism>
<dbReference type="Gramene" id="XM_028340628.1">
    <property type="protein sequence ID" value="XP_028196429.1"/>
    <property type="gene ID" value="LOC114381385"/>
</dbReference>
<protein>
    <submittedName>
        <fullName evidence="2">Uncharacterized protein</fullName>
    </submittedName>
</protein>
<evidence type="ECO:0000256" key="1">
    <source>
        <dbReference type="SAM" id="Phobius"/>
    </source>
</evidence>
<dbReference type="AlphaFoldDB" id="A0A445HC10"/>
<dbReference type="InterPro" id="IPR045501">
    <property type="entry name" value="DUF6490"/>
</dbReference>
<feature type="transmembrane region" description="Helical" evidence="1">
    <location>
        <begin position="24"/>
        <end position="42"/>
    </location>
</feature>
<dbReference type="PANTHER" id="PTHR46610">
    <property type="entry name" value="OS05G0181300 PROTEIN"/>
    <property type="match status" value="1"/>
</dbReference>
<reference evidence="2 3" key="1">
    <citation type="submission" date="2018-09" db="EMBL/GenBank/DDBJ databases">
        <title>A high-quality reference genome of wild soybean provides a powerful tool to mine soybean genomes.</title>
        <authorList>
            <person name="Xie M."/>
            <person name="Chung C.Y.L."/>
            <person name="Li M.-W."/>
            <person name="Wong F.-L."/>
            <person name="Chan T.-F."/>
            <person name="Lam H.-M."/>
        </authorList>
    </citation>
    <scope>NUCLEOTIDE SEQUENCE [LARGE SCALE GENOMIC DNA]</scope>
    <source>
        <strain evidence="3">cv. W05</strain>
        <tissue evidence="2">Hypocotyl of etiolated seedlings</tissue>
    </source>
</reference>